<accession>A0ABV6LD65</accession>
<comment type="caution">
    <text evidence="1">The sequence shown here is derived from an EMBL/GenBank/DDBJ whole genome shotgun (WGS) entry which is preliminary data.</text>
</comment>
<organism evidence="1 2">
    <name type="scientific">Mucilaginibacter angelicae</name>
    <dbReference type="NCBI Taxonomy" id="869718"/>
    <lineage>
        <taxon>Bacteria</taxon>
        <taxon>Pseudomonadati</taxon>
        <taxon>Bacteroidota</taxon>
        <taxon>Sphingobacteriia</taxon>
        <taxon>Sphingobacteriales</taxon>
        <taxon>Sphingobacteriaceae</taxon>
        <taxon>Mucilaginibacter</taxon>
    </lineage>
</organism>
<dbReference type="Proteomes" id="UP001589828">
    <property type="component" value="Unassembled WGS sequence"/>
</dbReference>
<sequence>MDEFRKNIHSVKERAISGEFLYNSFIGPDTTNRVDKNKDVNIHNIIIRG</sequence>
<evidence type="ECO:0000313" key="2">
    <source>
        <dbReference type="Proteomes" id="UP001589828"/>
    </source>
</evidence>
<proteinExistence type="predicted"/>
<name>A0ABV6LD65_9SPHI</name>
<keyword evidence="2" id="KW-1185">Reference proteome</keyword>
<gene>
    <name evidence="1" type="ORF">ACFFGT_24200</name>
</gene>
<protein>
    <submittedName>
        <fullName evidence="1">Uncharacterized protein</fullName>
    </submittedName>
</protein>
<reference evidence="1 2" key="1">
    <citation type="submission" date="2024-09" db="EMBL/GenBank/DDBJ databases">
        <authorList>
            <person name="Sun Q."/>
            <person name="Mori K."/>
        </authorList>
    </citation>
    <scope>NUCLEOTIDE SEQUENCE [LARGE SCALE GENOMIC DNA]</scope>
    <source>
        <strain evidence="1 2">NCAIM B.02415</strain>
    </source>
</reference>
<dbReference type="EMBL" id="JBHLTS010000073">
    <property type="protein sequence ID" value="MFC0517335.1"/>
    <property type="molecule type" value="Genomic_DNA"/>
</dbReference>
<evidence type="ECO:0000313" key="1">
    <source>
        <dbReference type="EMBL" id="MFC0517335.1"/>
    </source>
</evidence>